<evidence type="ECO:0008006" key="3">
    <source>
        <dbReference type="Google" id="ProtNLM"/>
    </source>
</evidence>
<proteinExistence type="predicted"/>
<gene>
    <name evidence="1" type="ORF">CRENBAI_016766</name>
</gene>
<protein>
    <recommendedName>
        <fullName evidence="3">Secreted protein</fullName>
    </recommendedName>
</protein>
<reference evidence="1 2" key="1">
    <citation type="submission" date="2021-06" db="EMBL/GenBank/DDBJ databases">
        <authorList>
            <person name="Palmer J.M."/>
        </authorList>
    </citation>
    <scope>NUCLEOTIDE SEQUENCE [LARGE SCALE GENOMIC DNA]</scope>
    <source>
        <strain evidence="1 2">MEX-2019</strain>
        <tissue evidence="1">Muscle</tissue>
    </source>
</reference>
<comment type="caution">
    <text evidence="1">The sequence shown here is derived from an EMBL/GenBank/DDBJ whole genome shotgun (WGS) entry which is preliminary data.</text>
</comment>
<sequence length="110" mass="12146">MNSCRPSSYFYPLLFQLELLSQSQPRIHTHSHAFTHRRMRTHIIRLFPLVGVATATVGEITLRMASSAPADAGQVPGFLLAFGCVFVCGNQNVTHPHVSVAHRAHTLPCL</sequence>
<evidence type="ECO:0000313" key="2">
    <source>
        <dbReference type="Proteomes" id="UP001311232"/>
    </source>
</evidence>
<organism evidence="1 2">
    <name type="scientific">Crenichthys baileyi</name>
    <name type="common">White River springfish</name>
    <dbReference type="NCBI Taxonomy" id="28760"/>
    <lineage>
        <taxon>Eukaryota</taxon>
        <taxon>Metazoa</taxon>
        <taxon>Chordata</taxon>
        <taxon>Craniata</taxon>
        <taxon>Vertebrata</taxon>
        <taxon>Euteleostomi</taxon>
        <taxon>Actinopterygii</taxon>
        <taxon>Neopterygii</taxon>
        <taxon>Teleostei</taxon>
        <taxon>Neoteleostei</taxon>
        <taxon>Acanthomorphata</taxon>
        <taxon>Ovalentaria</taxon>
        <taxon>Atherinomorphae</taxon>
        <taxon>Cyprinodontiformes</taxon>
        <taxon>Goodeidae</taxon>
        <taxon>Crenichthys</taxon>
    </lineage>
</organism>
<dbReference type="EMBL" id="JAHHUM010000038">
    <property type="protein sequence ID" value="KAK5623281.1"/>
    <property type="molecule type" value="Genomic_DNA"/>
</dbReference>
<keyword evidence="2" id="KW-1185">Reference proteome</keyword>
<evidence type="ECO:0000313" key="1">
    <source>
        <dbReference type="EMBL" id="KAK5623281.1"/>
    </source>
</evidence>
<dbReference type="Proteomes" id="UP001311232">
    <property type="component" value="Unassembled WGS sequence"/>
</dbReference>
<accession>A0AAV9SP95</accession>
<name>A0AAV9SP95_9TELE</name>
<dbReference type="AlphaFoldDB" id="A0AAV9SP95"/>